<organism evidence="1">
    <name type="scientific">Sinorhizobium fredii (strain HH103)</name>
    <dbReference type="NCBI Taxonomy" id="1117943"/>
    <lineage>
        <taxon>Bacteria</taxon>
        <taxon>Pseudomonadati</taxon>
        <taxon>Pseudomonadota</taxon>
        <taxon>Alphaproteobacteria</taxon>
        <taxon>Hyphomicrobiales</taxon>
        <taxon>Rhizobiaceae</taxon>
        <taxon>Sinorhizobium/Ensifer group</taxon>
        <taxon>Sinorhizobium</taxon>
    </lineage>
</organism>
<reference evidence="1" key="2">
    <citation type="submission" date="2014-12" db="EMBL/GenBank/DDBJ databases">
        <authorList>
            <person name="Jaenicke S."/>
        </authorList>
    </citation>
    <scope>NUCLEOTIDE SEQUENCE</scope>
    <source>
        <strain evidence="1">HH103</strain>
        <plasmid evidence="1">pSfHH103a2</plasmid>
    </source>
</reference>
<dbReference type="EMBL" id="LN735562">
    <property type="protein sequence ID" value="CEL26590.1"/>
    <property type="molecule type" value="Genomic_DNA"/>
</dbReference>
<proteinExistence type="predicted"/>
<dbReference type="AlphaFoldDB" id="A0A0A8WGZ4"/>
<sequence>MLQLCTGYMHQESIIRTTAYFWCKYLEFRNTGRAIVKVPKFLT</sequence>
<keyword evidence="1" id="KW-0614">Plasmid</keyword>
<evidence type="ECO:0000313" key="1">
    <source>
        <dbReference type="EMBL" id="CEL26590.1"/>
    </source>
</evidence>
<protein>
    <submittedName>
        <fullName evidence="1">Uncharacterized protein</fullName>
    </submittedName>
</protein>
<geneLocation type="plasmid" evidence="1">
    <name>pSfHH103a2</name>
</geneLocation>
<name>A0A0A8WGZ4_SINF1</name>
<reference evidence="1" key="1">
    <citation type="journal article" date="2012" name="J. Bacteriol.">
        <title>Genome sequence of the soybean symbiont Sinorhizobium fredii HH103.</title>
        <authorList>
            <person name="Weidner S."/>
            <person name="Becker A."/>
            <person name="Bonilla I."/>
            <person name="Jaenicke S."/>
            <person name="Lloret J."/>
            <person name="Margaret I."/>
            <person name="Puhler A."/>
            <person name="Ruiz-Sainz J.E."/>
            <person name="Schneiker-Bekel S."/>
            <person name="Szczepanowski R."/>
            <person name="Vinardell J.M."/>
            <person name="Zehner S."/>
            <person name="Gottfert M."/>
        </authorList>
    </citation>
    <scope>NUCLEOTIDE SEQUENCE [LARGE SCALE GENOMIC DNA]</scope>
    <source>
        <strain evidence="1">HH103</strain>
        <plasmid evidence="1">pSfHH103a2</plasmid>
    </source>
</reference>
<accession>A0A0A8WGZ4</accession>